<dbReference type="EMBL" id="LAZR01004111">
    <property type="protein sequence ID" value="KKN11671.1"/>
    <property type="molecule type" value="Genomic_DNA"/>
</dbReference>
<protein>
    <submittedName>
        <fullName evidence="1">Uncharacterized protein</fullName>
    </submittedName>
</protein>
<comment type="caution">
    <text evidence="1">The sequence shown here is derived from an EMBL/GenBank/DDBJ whole genome shotgun (WGS) entry which is preliminary data.</text>
</comment>
<accession>A0A0F9QEJ6</accession>
<gene>
    <name evidence="1" type="ORF">LCGC14_1024230</name>
</gene>
<name>A0A0F9QEJ6_9ZZZZ</name>
<proteinExistence type="predicted"/>
<reference evidence="1" key="1">
    <citation type="journal article" date="2015" name="Nature">
        <title>Complex archaea that bridge the gap between prokaryotes and eukaryotes.</title>
        <authorList>
            <person name="Spang A."/>
            <person name="Saw J.H."/>
            <person name="Jorgensen S.L."/>
            <person name="Zaremba-Niedzwiedzka K."/>
            <person name="Martijn J."/>
            <person name="Lind A.E."/>
            <person name="van Eijk R."/>
            <person name="Schleper C."/>
            <person name="Guy L."/>
            <person name="Ettema T.J."/>
        </authorList>
    </citation>
    <scope>NUCLEOTIDE SEQUENCE</scope>
</reference>
<dbReference type="AlphaFoldDB" id="A0A0F9QEJ6"/>
<evidence type="ECO:0000313" key="1">
    <source>
        <dbReference type="EMBL" id="KKN11671.1"/>
    </source>
</evidence>
<organism evidence="1">
    <name type="scientific">marine sediment metagenome</name>
    <dbReference type="NCBI Taxonomy" id="412755"/>
    <lineage>
        <taxon>unclassified sequences</taxon>
        <taxon>metagenomes</taxon>
        <taxon>ecological metagenomes</taxon>
    </lineage>
</organism>
<sequence length="52" mass="6141">MTIGIMTIEGYEKALQTLVNMYHIAPDNEKQWWLERIAFCKERIDSIILISN</sequence>